<gene>
    <name evidence="1" type="ORF">BACCAP_02128</name>
</gene>
<protein>
    <recommendedName>
        <fullName evidence="3">DinB-like domain-containing protein</fullName>
    </recommendedName>
</protein>
<dbReference type="STRING" id="411467.BACCAP_02128"/>
<keyword evidence="2" id="KW-1185">Reference proteome</keyword>
<evidence type="ECO:0000313" key="1">
    <source>
        <dbReference type="EMBL" id="EDN00294.1"/>
    </source>
</evidence>
<proteinExistence type="predicted"/>
<name>A6NV93_9FIRM</name>
<accession>A6NV93</accession>
<comment type="caution">
    <text evidence="1">The sequence shown here is derived from an EMBL/GenBank/DDBJ whole genome shotgun (WGS) entry which is preliminary data.</text>
</comment>
<evidence type="ECO:0008006" key="3">
    <source>
        <dbReference type="Google" id="ProtNLM"/>
    </source>
</evidence>
<reference evidence="1 2" key="2">
    <citation type="submission" date="2007-06" db="EMBL/GenBank/DDBJ databases">
        <title>Draft genome sequence of Pseudoflavonifractor capillosus ATCC 29799.</title>
        <authorList>
            <person name="Sudarsanam P."/>
            <person name="Ley R."/>
            <person name="Guruge J."/>
            <person name="Turnbaugh P.J."/>
            <person name="Mahowald M."/>
            <person name="Liep D."/>
            <person name="Gordon J."/>
        </authorList>
    </citation>
    <scope>NUCLEOTIDE SEQUENCE [LARGE SCALE GENOMIC DNA]</scope>
    <source>
        <strain evidence="1 2">ATCC 29799</strain>
    </source>
</reference>
<dbReference type="EMBL" id="AAXG02000012">
    <property type="protein sequence ID" value="EDN00294.1"/>
    <property type="molecule type" value="Genomic_DNA"/>
</dbReference>
<dbReference type="eggNOG" id="ENOG502ZBBM">
    <property type="taxonomic scope" value="Bacteria"/>
</dbReference>
<organism evidence="1 2">
    <name type="scientific">Pseudoflavonifractor capillosus ATCC 29799</name>
    <dbReference type="NCBI Taxonomy" id="411467"/>
    <lineage>
        <taxon>Bacteria</taxon>
        <taxon>Bacillati</taxon>
        <taxon>Bacillota</taxon>
        <taxon>Clostridia</taxon>
        <taxon>Eubacteriales</taxon>
        <taxon>Oscillospiraceae</taxon>
        <taxon>Pseudoflavonifractor</taxon>
    </lineage>
</organism>
<evidence type="ECO:0000313" key="2">
    <source>
        <dbReference type="Proteomes" id="UP000003639"/>
    </source>
</evidence>
<sequence>MPVKIRCVWEHNGGDSLLHAVDLIGAYTRGASRDAAIQKMPAEISAYLKWRGDFIPGPFQPEVIQEKNASLNVSDADSDVIFEDEKSALSMSEYLESKALALKSAQDFLTLYRAIPDKDKSCLQARATFYGQVPRTAFEMYEHTKNVNDYYFGEIGVSAGNEGDIVSCRKRGFELLERQPDFLNNTVCVGSYGEEWSLRKVLRRFIWHDRIHAKAMYRMAMKTFGPDVVPNIFCFDV</sequence>
<dbReference type="RefSeq" id="WP_006572667.1">
    <property type="nucleotide sequence ID" value="NZ_AAXG02000012.1"/>
</dbReference>
<dbReference type="AlphaFoldDB" id="A6NV93"/>
<reference evidence="1 2" key="1">
    <citation type="submission" date="2007-04" db="EMBL/GenBank/DDBJ databases">
        <authorList>
            <person name="Fulton L."/>
            <person name="Clifton S."/>
            <person name="Fulton B."/>
            <person name="Xu J."/>
            <person name="Minx P."/>
            <person name="Pepin K.H."/>
            <person name="Johnson M."/>
            <person name="Thiruvilangam P."/>
            <person name="Bhonagiri V."/>
            <person name="Nash W.E."/>
            <person name="Mardis E.R."/>
            <person name="Wilson R.K."/>
        </authorList>
    </citation>
    <scope>NUCLEOTIDE SEQUENCE [LARGE SCALE GENOMIC DNA]</scope>
    <source>
        <strain evidence="1 2">ATCC 29799</strain>
    </source>
</reference>
<dbReference type="Proteomes" id="UP000003639">
    <property type="component" value="Unassembled WGS sequence"/>
</dbReference>